<evidence type="ECO:0000256" key="1">
    <source>
        <dbReference type="ARBA" id="ARBA00005651"/>
    </source>
</evidence>
<dbReference type="Gene3D" id="6.10.10.120">
    <property type="entry name" value="Antitoxin ParD1-like"/>
    <property type="match status" value="1"/>
</dbReference>
<evidence type="ECO:0000313" key="2">
    <source>
        <dbReference type="EMBL" id="KXB01420.1"/>
    </source>
</evidence>
<gene>
    <name evidence="2" type="ORF">AKJ41_01625</name>
</gene>
<sequence>MSLPPREQEEITSLVEEGRFTSQSDVLRTAFRIMLEERPKYRIDIAINLYKKGEISISRATEIAGVSQGEFNEILERRDIVKEVERKEDESEKVEKLKSGMNE</sequence>
<dbReference type="AlphaFoldDB" id="A0A133V4P9"/>
<comment type="caution">
    <text evidence="2">The sequence shown here is derived from an EMBL/GenBank/DDBJ whole genome shotgun (WGS) entry which is preliminary data.</text>
</comment>
<evidence type="ECO:0008006" key="4">
    <source>
        <dbReference type="Google" id="ProtNLM"/>
    </source>
</evidence>
<dbReference type="InterPro" id="IPR052264">
    <property type="entry name" value="UPF0175_domain"/>
</dbReference>
<keyword evidence="3" id="KW-1185">Reference proteome</keyword>
<protein>
    <recommendedName>
        <fullName evidence="4">Ribbon-helix-helix protein CopG domain-containing protein</fullName>
    </recommendedName>
</protein>
<comment type="similarity">
    <text evidence="1">Belongs to the UPF0175 family.</text>
</comment>
<reference evidence="2 3" key="1">
    <citation type="journal article" date="2016" name="Sci. Rep.">
        <title>Metabolic traits of an uncultured archaeal lineage -MSBL1- from brine pools of the Red Sea.</title>
        <authorList>
            <person name="Mwirichia R."/>
            <person name="Alam I."/>
            <person name="Rashid M."/>
            <person name="Vinu M."/>
            <person name="Ba-Alawi W."/>
            <person name="Anthony Kamau A."/>
            <person name="Kamanda Ngugi D."/>
            <person name="Goker M."/>
            <person name="Klenk H.P."/>
            <person name="Bajic V."/>
            <person name="Stingl U."/>
        </authorList>
    </citation>
    <scope>NUCLEOTIDE SEQUENCE [LARGE SCALE GENOMIC DNA]</scope>
    <source>
        <strain evidence="2">SCGC-AAA259O05</strain>
    </source>
</reference>
<dbReference type="Pfam" id="PF03683">
    <property type="entry name" value="UPF0175"/>
    <property type="match status" value="1"/>
</dbReference>
<evidence type="ECO:0000313" key="3">
    <source>
        <dbReference type="Proteomes" id="UP000070344"/>
    </source>
</evidence>
<dbReference type="EMBL" id="LHXV01000013">
    <property type="protein sequence ID" value="KXB01420.1"/>
    <property type="molecule type" value="Genomic_DNA"/>
</dbReference>
<dbReference type="SUPFAM" id="SSF47598">
    <property type="entry name" value="Ribbon-helix-helix"/>
    <property type="match status" value="1"/>
</dbReference>
<dbReference type="PANTHER" id="PTHR37525:SF1">
    <property type="entry name" value="UPF0175 PROTEIN SSL1255"/>
    <property type="match status" value="1"/>
</dbReference>
<name>A0A133V4P9_9EURY</name>
<dbReference type="Proteomes" id="UP000070344">
    <property type="component" value="Unassembled WGS sequence"/>
</dbReference>
<organism evidence="2 3">
    <name type="scientific">candidate division MSBL1 archaeon SCGC-AAA259O05</name>
    <dbReference type="NCBI Taxonomy" id="1698271"/>
    <lineage>
        <taxon>Archaea</taxon>
        <taxon>Methanobacteriati</taxon>
        <taxon>Methanobacteriota</taxon>
        <taxon>candidate division MSBL1</taxon>
    </lineage>
</organism>
<dbReference type="GO" id="GO:0006355">
    <property type="term" value="P:regulation of DNA-templated transcription"/>
    <property type="evidence" value="ECO:0007669"/>
    <property type="project" value="InterPro"/>
</dbReference>
<dbReference type="InterPro" id="IPR038296">
    <property type="entry name" value="ParD_sf"/>
</dbReference>
<proteinExistence type="inferred from homology"/>
<dbReference type="PANTHER" id="PTHR37525">
    <property type="entry name" value="UPF0175 PROTEIN SSL1255"/>
    <property type="match status" value="1"/>
</dbReference>
<dbReference type="InterPro" id="IPR010985">
    <property type="entry name" value="Ribbon_hlx_hlx"/>
</dbReference>
<dbReference type="InterPro" id="IPR005368">
    <property type="entry name" value="UPF0175"/>
</dbReference>
<accession>A0A133V4P9</accession>